<proteinExistence type="predicted"/>
<protein>
    <submittedName>
        <fullName evidence="1">Uncharacterized protein</fullName>
    </submittedName>
</protein>
<reference evidence="1 2" key="1">
    <citation type="submission" date="2023-07" db="EMBL/GenBank/DDBJ databases">
        <title>Genomic Encyclopedia of Type Strains, Phase IV (KMG-IV): sequencing the most valuable type-strain genomes for metagenomic binning, comparative biology and taxonomic classification.</title>
        <authorList>
            <person name="Goeker M."/>
        </authorList>
    </citation>
    <scope>NUCLEOTIDE SEQUENCE [LARGE SCALE GENOMIC DNA]</scope>
    <source>
        <strain evidence="1 2">DSM 102814</strain>
    </source>
</reference>
<comment type="caution">
    <text evidence="1">The sequence shown here is derived from an EMBL/GenBank/DDBJ whole genome shotgun (WGS) entry which is preliminary data.</text>
</comment>
<dbReference type="Proteomes" id="UP001257659">
    <property type="component" value="Unassembled WGS sequence"/>
</dbReference>
<evidence type="ECO:0000313" key="2">
    <source>
        <dbReference type="Proteomes" id="UP001257659"/>
    </source>
</evidence>
<dbReference type="EMBL" id="JAVDQA010000017">
    <property type="protein sequence ID" value="MDR6302315.1"/>
    <property type="molecule type" value="Genomic_DNA"/>
</dbReference>
<sequence>MNSNFEILKGLPPYGKMYVPIPEGNWSEGLPVEFTKDDGTKWVANIEYGKEGFDYIKELKHPTEILIISNGQCFIIDRNQEKSIVEFGFDFKKVIEFENKYCLIGNRNIAIIENSNNYKFHEYVCRDIIDNVKIDNGILSGIFNEYNAWDKYDKTEFFIDLDSFELTKAKKVFKPKKVTEIKTTESKKWWEIWK</sequence>
<evidence type="ECO:0000313" key="1">
    <source>
        <dbReference type="EMBL" id="MDR6302315.1"/>
    </source>
</evidence>
<accession>A0ABU1K9N0</accession>
<dbReference type="RefSeq" id="WP_309730840.1">
    <property type="nucleotide sequence ID" value="NZ_JAVDQA010000017.1"/>
</dbReference>
<organism evidence="1 2">
    <name type="scientific">Mesonia maritima</name>
    <dbReference type="NCBI Taxonomy" id="1793873"/>
    <lineage>
        <taxon>Bacteria</taxon>
        <taxon>Pseudomonadati</taxon>
        <taxon>Bacteroidota</taxon>
        <taxon>Flavobacteriia</taxon>
        <taxon>Flavobacteriales</taxon>
        <taxon>Flavobacteriaceae</taxon>
        <taxon>Mesonia</taxon>
    </lineage>
</organism>
<name>A0ABU1K9N0_9FLAO</name>
<keyword evidence="2" id="KW-1185">Reference proteome</keyword>
<gene>
    <name evidence="1" type="ORF">GGR31_002995</name>
</gene>